<proteinExistence type="predicted"/>
<dbReference type="PANTHER" id="PTHR42685:SF22">
    <property type="entry name" value="CONDITIONED MEDIUM FACTOR RECEPTOR 1"/>
    <property type="match status" value="1"/>
</dbReference>
<gene>
    <name evidence="2" type="ORF">ATK74_1629</name>
</gene>
<dbReference type="InterPro" id="IPR002938">
    <property type="entry name" value="FAD-bd"/>
</dbReference>
<dbReference type="PANTHER" id="PTHR42685">
    <property type="entry name" value="GERANYLGERANYL DIPHOSPHATE REDUCTASE"/>
    <property type="match status" value="1"/>
</dbReference>
<dbReference type="InterPro" id="IPR050407">
    <property type="entry name" value="Geranylgeranyl_reductase"/>
</dbReference>
<dbReference type="Pfam" id="PF01494">
    <property type="entry name" value="FAD_binding_3"/>
    <property type="match status" value="1"/>
</dbReference>
<comment type="caution">
    <text evidence="2">The sequence shown here is derived from an EMBL/GenBank/DDBJ whole genome shotgun (WGS) entry which is preliminary data.</text>
</comment>
<dbReference type="AlphaFoldDB" id="A0A2A9CU38"/>
<dbReference type="PRINTS" id="PR00420">
    <property type="entry name" value="RNGMNOXGNASE"/>
</dbReference>
<dbReference type="RefSeq" id="WP_098460535.1">
    <property type="nucleotide sequence ID" value="NZ_PDJC01000001.1"/>
</dbReference>
<reference evidence="2 3" key="1">
    <citation type="submission" date="2017-10" db="EMBL/GenBank/DDBJ databases">
        <title>Sequencing the genomes of 1000 actinobacteria strains.</title>
        <authorList>
            <person name="Klenk H.-P."/>
        </authorList>
    </citation>
    <scope>NUCLEOTIDE SEQUENCE [LARGE SCALE GENOMIC DNA]</scope>
    <source>
        <strain evidence="2 3">DSM 15597</strain>
    </source>
</reference>
<dbReference type="InterPro" id="IPR011777">
    <property type="entry name" value="Geranylgeranyl_Rdtase_fam"/>
</dbReference>
<evidence type="ECO:0000313" key="3">
    <source>
        <dbReference type="Proteomes" id="UP000226079"/>
    </source>
</evidence>
<dbReference type="Proteomes" id="UP000226079">
    <property type="component" value="Unassembled WGS sequence"/>
</dbReference>
<dbReference type="NCBIfam" id="TIGR02032">
    <property type="entry name" value="GG-red-SF"/>
    <property type="match status" value="1"/>
</dbReference>
<keyword evidence="3" id="KW-1185">Reference proteome</keyword>
<protein>
    <submittedName>
        <fullName evidence="2">Geranylgeranyl reductase family protein</fullName>
    </submittedName>
</protein>
<dbReference type="SUPFAM" id="SSF51905">
    <property type="entry name" value="FAD/NAD(P)-binding domain"/>
    <property type="match status" value="1"/>
</dbReference>
<feature type="domain" description="FAD-binding" evidence="1">
    <location>
        <begin position="18"/>
        <end position="338"/>
    </location>
</feature>
<dbReference type="GO" id="GO:0071949">
    <property type="term" value="F:FAD binding"/>
    <property type="evidence" value="ECO:0007669"/>
    <property type="project" value="InterPro"/>
</dbReference>
<organism evidence="2 3">
    <name type="scientific">Propionicimonas paludicola</name>
    <dbReference type="NCBI Taxonomy" id="185243"/>
    <lineage>
        <taxon>Bacteria</taxon>
        <taxon>Bacillati</taxon>
        <taxon>Actinomycetota</taxon>
        <taxon>Actinomycetes</taxon>
        <taxon>Propionibacteriales</taxon>
        <taxon>Nocardioidaceae</taxon>
        <taxon>Propionicimonas</taxon>
    </lineage>
</organism>
<evidence type="ECO:0000259" key="1">
    <source>
        <dbReference type="Pfam" id="PF01494"/>
    </source>
</evidence>
<dbReference type="GO" id="GO:0016628">
    <property type="term" value="F:oxidoreductase activity, acting on the CH-CH group of donors, NAD or NADP as acceptor"/>
    <property type="evidence" value="ECO:0007669"/>
    <property type="project" value="InterPro"/>
</dbReference>
<dbReference type="InterPro" id="IPR036188">
    <property type="entry name" value="FAD/NAD-bd_sf"/>
</dbReference>
<accession>A0A2A9CU38</accession>
<sequence length="432" mass="46715">MPEPEAATPVVGSTAITAEVIVVGAGPGGSSAAAYLADRGVDVVLLEKSSFPREKVCGDGLTPRAVKQLIKLGIDTSPEAGWTRNRGLRIYGGRTEPFELNWPELAEFPPYGLVKARSEFDKLLADRAVAAGARLFENTNVTEPIIDQLSDRIVGVVAKDGRRFTAPIVIAADGNSSRLSVSMGLTKLTNRPMGVAVRAYFTSPRSDDDYMESWLELWDGKPGESNLLPGYGWVFGMGDGTVNVGLGTVASKADKAGQNYREMFSRWVAATPEEWGFRPENQLGPILGAALPMSFNRQPAYHRGLLLVGDAGGMVSPFNGEGISYAMEAAEMAADAIADAKFRGFGSPSAEAALRGYPTRLKSEWGGYFRLGQVFVSLIEHPQVMHLCTRYGLPRPTLMRFTMKMLAHLYDTRDGDWMDKVLTALTKVAPSA</sequence>
<dbReference type="Gene3D" id="3.50.50.60">
    <property type="entry name" value="FAD/NAD(P)-binding domain"/>
    <property type="match status" value="1"/>
</dbReference>
<dbReference type="OrthoDB" id="9795712at2"/>
<dbReference type="EMBL" id="PDJC01000001">
    <property type="protein sequence ID" value="PFG17069.1"/>
    <property type="molecule type" value="Genomic_DNA"/>
</dbReference>
<name>A0A2A9CU38_9ACTN</name>
<evidence type="ECO:0000313" key="2">
    <source>
        <dbReference type="EMBL" id="PFG17069.1"/>
    </source>
</evidence>